<dbReference type="EMBL" id="MRCE01000004">
    <property type="protein sequence ID" value="OKH39686.1"/>
    <property type="molecule type" value="Genomic_DNA"/>
</dbReference>
<name>A0A1U7IQQ2_9CYAN</name>
<gene>
    <name evidence="2" type="ORF">NIES2119_05355</name>
</gene>
<dbReference type="FunFam" id="3.90.190.10:FF:000157">
    <property type="entry name" value="Protein-tyrosine phosphatase"/>
    <property type="match status" value="1"/>
</dbReference>
<dbReference type="PROSITE" id="PS50056">
    <property type="entry name" value="TYR_PHOSPHATASE_2"/>
    <property type="match status" value="1"/>
</dbReference>
<evidence type="ECO:0000313" key="2">
    <source>
        <dbReference type="EMBL" id="OKH39686.1"/>
    </source>
</evidence>
<comment type="caution">
    <text evidence="2">The sequence shown here is derived from an EMBL/GenBank/DDBJ whole genome shotgun (WGS) entry which is preliminary data.</text>
</comment>
<protein>
    <submittedName>
        <fullName evidence="2">Protein phosphatase</fullName>
    </submittedName>
</protein>
<dbReference type="InterPro" id="IPR000387">
    <property type="entry name" value="Tyr_Pase_dom"/>
</dbReference>
<reference evidence="2 3" key="1">
    <citation type="submission" date="2016-11" db="EMBL/GenBank/DDBJ databases">
        <title>Draft Genome Sequences of Nine Cyanobacterial Strains from Diverse Habitats.</title>
        <authorList>
            <person name="Zhu T."/>
            <person name="Hou S."/>
            <person name="Lu X."/>
            <person name="Hess W.R."/>
        </authorList>
    </citation>
    <scope>NUCLEOTIDE SEQUENCE [LARGE SCALE GENOMIC DNA]</scope>
    <source>
        <strain evidence="2 3">IAM M-71</strain>
    </source>
</reference>
<dbReference type="InterPro" id="IPR000340">
    <property type="entry name" value="Dual-sp_phosphatase_cat-dom"/>
</dbReference>
<dbReference type="STRING" id="454136.NIES2119_05355"/>
<dbReference type="Pfam" id="PF00782">
    <property type="entry name" value="DSPc"/>
    <property type="match status" value="1"/>
</dbReference>
<dbReference type="InterPro" id="IPR016130">
    <property type="entry name" value="Tyr_Pase_AS"/>
</dbReference>
<dbReference type="OrthoDB" id="9806482at2"/>
<dbReference type="Gene3D" id="3.90.190.10">
    <property type="entry name" value="Protein tyrosine phosphatase superfamily"/>
    <property type="match status" value="1"/>
</dbReference>
<dbReference type="PROSITE" id="PS00383">
    <property type="entry name" value="TYR_PHOSPHATASE_1"/>
    <property type="match status" value="1"/>
</dbReference>
<sequence>MYKFAPASENETIVFGSARPGYSNEQVSEWIEFMHNQGIQRVCCLLPESQLRRYSNLLDFYRQSFGLDRVCWTPIEDFHLADPEILIQQILPFLAAANQNHQKVVVHCSGGVGRTGHILAAWLVAGRGLSGKAAIAAVKQTGKNPSEAVIAALFNGRNPWRVSAELNSLLDQCSHFRNPQTQGFTALNKAE</sequence>
<evidence type="ECO:0000259" key="1">
    <source>
        <dbReference type="PROSITE" id="PS50056"/>
    </source>
</evidence>
<evidence type="ECO:0000313" key="3">
    <source>
        <dbReference type="Proteomes" id="UP000185860"/>
    </source>
</evidence>
<dbReference type="InterPro" id="IPR029021">
    <property type="entry name" value="Prot-tyrosine_phosphatase-like"/>
</dbReference>
<feature type="domain" description="Tyrosine specific protein phosphatases" evidence="1">
    <location>
        <begin position="84"/>
        <end position="140"/>
    </location>
</feature>
<dbReference type="AlphaFoldDB" id="A0A1U7IQQ2"/>
<accession>A0A1U7IQQ2</accession>
<dbReference type="SUPFAM" id="SSF52799">
    <property type="entry name" value="(Phosphotyrosine protein) phosphatases II"/>
    <property type="match status" value="1"/>
</dbReference>
<organism evidence="2 3">
    <name type="scientific">[Phormidium ambiguum] IAM M-71</name>
    <dbReference type="NCBI Taxonomy" id="454136"/>
    <lineage>
        <taxon>Bacteria</taxon>
        <taxon>Bacillati</taxon>
        <taxon>Cyanobacteriota</taxon>
        <taxon>Cyanophyceae</taxon>
        <taxon>Oscillatoriophycideae</taxon>
        <taxon>Aerosakkonematales</taxon>
        <taxon>Aerosakkonemataceae</taxon>
        <taxon>Floridanema</taxon>
    </lineage>
</organism>
<proteinExistence type="predicted"/>
<dbReference type="Proteomes" id="UP000185860">
    <property type="component" value="Unassembled WGS sequence"/>
</dbReference>